<organism evidence="3 4">
    <name type="scientific">Gymnopilus dilepis</name>
    <dbReference type="NCBI Taxonomy" id="231916"/>
    <lineage>
        <taxon>Eukaryota</taxon>
        <taxon>Fungi</taxon>
        <taxon>Dikarya</taxon>
        <taxon>Basidiomycota</taxon>
        <taxon>Agaricomycotina</taxon>
        <taxon>Agaricomycetes</taxon>
        <taxon>Agaricomycetidae</taxon>
        <taxon>Agaricales</taxon>
        <taxon>Agaricineae</taxon>
        <taxon>Hymenogastraceae</taxon>
        <taxon>Gymnopilus</taxon>
    </lineage>
</organism>
<feature type="compositionally biased region" description="Basic and acidic residues" evidence="1">
    <location>
        <begin position="299"/>
        <end position="315"/>
    </location>
</feature>
<dbReference type="STRING" id="231916.A0A409W8B6"/>
<evidence type="ECO:0000256" key="1">
    <source>
        <dbReference type="SAM" id="MobiDB-lite"/>
    </source>
</evidence>
<comment type="caution">
    <text evidence="3">The sequence shown here is derived from an EMBL/GenBank/DDBJ whole genome shotgun (WGS) entry which is preliminary data.</text>
</comment>
<feature type="compositionally biased region" description="Low complexity" evidence="1">
    <location>
        <begin position="95"/>
        <end position="123"/>
    </location>
</feature>
<feature type="compositionally biased region" description="Low complexity" evidence="1">
    <location>
        <begin position="433"/>
        <end position="455"/>
    </location>
</feature>
<dbReference type="EMBL" id="NHYE01005314">
    <property type="protein sequence ID" value="PPQ74780.1"/>
    <property type="molecule type" value="Genomic_DNA"/>
</dbReference>
<feature type="compositionally biased region" description="Basic and acidic residues" evidence="1">
    <location>
        <begin position="581"/>
        <end position="590"/>
    </location>
</feature>
<feature type="transmembrane region" description="Helical" evidence="2">
    <location>
        <begin position="265"/>
        <end position="287"/>
    </location>
</feature>
<gene>
    <name evidence="3" type="ORF">CVT26_004888</name>
</gene>
<protein>
    <submittedName>
        <fullName evidence="3">Uncharacterized protein</fullName>
    </submittedName>
</protein>
<accession>A0A409W8B6</accession>
<keyword evidence="2" id="KW-1133">Transmembrane helix</keyword>
<feature type="compositionally biased region" description="Low complexity" evidence="1">
    <location>
        <begin position="637"/>
        <end position="653"/>
    </location>
</feature>
<feature type="region of interest" description="Disordered" evidence="1">
    <location>
        <begin position="299"/>
        <end position="413"/>
    </location>
</feature>
<feature type="compositionally biased region" description="Polar residues" evidence="1">
    <location>
        <begin position="595"/>
        <end position="608"/>
    </location>
</feature>
<feature type="region of interest" description="Disordered" evidence="1">
    <location>
        <begin position="433"/>
        <end position="464"/>
    </location>
</feature>
<dbReference type="Proteomes" id="UP000284706">
    <property type="component" value="Unassembled WGS sequence"/>
</dbReference>
<keyword evidence="2" id="KW-0472">Membrane</keyword>
<feature type="region of interest" description="Disordered" evidence="1">
    <location>
        <begin position="479"/>
        <end position="624"/>
    </location>
</feature>
<keyword evidence="4" id="KW-1185">Reference proteome</keyword>
<feature type="region of interest" description="Disordered" evidence="1">
    <location>
        <begin position="637"/>
        <end position="699"/>
    </location>
</feature>
<evidence type="ECO:0000313" key="3">
    <source>
        <dbReference type="EMBL" id="PPQ74780.1"/>
    </source>
</evidence>
<evidence type="ECO:0000256" key="2">
    <source>
        <dbReference type="SAM" id="Phobius"/>
    </source>
</evidence>
<dbReference type="AlphaFoldDB" id="A0A409W8B6"/>
<feature type="region of interest" description="Disordered" evidence="1">
    <location>
        <begin position="95"/>
        <end position="222"/>
    </location>
</feature>
<feature type="compositionally biased region" description="Polar residues" evidence="1">
    <location>
        <begin position="353"/>
        <end position="379"/>
    </location>
</feature>
<keyword evidence="2" id="KW-0812">Transmembrane</keyword>
<dbReference type="OrthoDB" id="3263215at2759"/>
<reference evidence="3 4" key="1">
    <citation type="journal article" date="2018" name="Evol. Lett.">
        <title>Horizontal gene cluster transfer increased hallucinogenic mushroom diversity.</title>
        <authorList>
            <person name="Reynolds H.T."/>
            <person name="Vijayakumar V."/>
            <person name="Gluck-Thaler E."/>
            <person name="Korotkin H.B."/>
            <person name="Matheny P.B."/>
            <person name="Slot J.C."/>
        </authorList>
    </citation>
    <scope>NUCLEOTIDE SEQUENCE [LARGE SCALE GENOMIC DNA]</scope>
    <source>
        <strain evidence="3 4">SRW20</strain>
    </source>
</reference>
<name>A0A409W8B6_9AGAR</name>
<evidence type="ECO:0000313" key="4">
    <source>
        <dbReference type="Proteomes" id="UP000284706"/>
    </source>
</evidence>
<dbReference type="InParanoid" id="A0A409W8B6"/>
<feature type="compositionally biased region" description="Gly residues" evidence="1">
    <location>
        <begin position="542"/>
        <end position="552"/>
    </location>
</feature>
<feature type="compositionally biased region" description="Low complexity" evidence="1">
    <location>
        <begin position="504"/>
        <end position="541"/>
    </location>
</feature>
<feature type="compositionally biased region" description="Polar residues" evidence="1">
    <location>
        <begin position="479"/>
        <end position="501"/>
    </location>
</feature>
<feature type="compositionally biased region" description="Low complexity" evidence="1">
    <location>
        <begin position="130"/>
        <end position="222"/>
    </location>
</feature>
<feature type="compositionally biased region" description="Low complexity" evidence="1">
    <location>
        <begin position="609"/>
        <end position="618"/>
    </location>
</feature>
<proteinExistence type="predicted"/>
<sequence>MAQCVQTPTLTTTQVSTSESFFPTSSLVTSTLPGSVSTSIFRTCTQTNSSVPCEPTLTSSLVTLPGNTTVVTVPATGTSEIPITNVVTLFGSSCSSSPSSSPSSTPSSTPSITPSSTPSDIVSTPPPSLIPTSSTVTSDGSTFVDFSTITSSSSPTTIASPDNTGTSLFSSPSPSIPTPTANTSTSTPSPTLTTSSQTTGTSTSSISPPTTDTSFSSSSLPPSSFPITTSTTTFSSTSAVVQFTGSSNNLNGNHSTKKSSNAGPIAGGVIGGIAALALLGFLTWRLIKRQPRFDDIFNKDTGPHYKKRTNGESEPKPYTYGLIGGQNTTSNPIGVTPPSSPPPTQQNIGHDITNGQDNQGMAPQGQQPSTSNNIGPYQNGSGGNEIGHAPQSTGNDIGRVPNQPPLQHLRNPSLTPLLAGLGVAAAAGGANAAVASGSRPNSSRPSSSASSQPSGLGPLVLPAQTPGFASASSYPPALQNWTNAQGYTPPNSSPAVSNTQGYAPGPSMGASQGMGPSPGGSSNSMGPGPSNQGGSSWQPGPSAGGSSSGGSGTVYNPVPPGVMPILAAAGLLRNSNSQETSQRRQSEETYGRSGSPVSFQEQRVLQVTNAEPSSPSSRNSREIYDPNFYYSGQYEAASSSSLTAGPSGSSTSGVDGKGRPLNLRGEKAPLVHLDGSLYQEPDPAARRSVASPAPPEYRE</sequence>